<dbReference type="AlphaFoldDB" id="A0L9S7"/>
<sequence length="168" mass="19022">MAKWYVWMVMATLPLSGCLEDPAPREVYKSLEQARQDRLPVAPHVTQVQARPSKEMVHSSRGVPVRFQVLDKRTLKIHAFVVSVGEPTAAPWNGGVLVHAFVPDLLIYQSQAIHGPDGHINPAVWLELRGRDHQLLYEGWLFVRDGSQVAWDHPRFDLTFKGAQRKNG</sequence>
<reference evidence="1 2" key="2">
    <citation type="journal article" date="2012" name="Int. J. Syst. Evol. Microbiol.">
        <title>Magnetococcus marinus gen. nov., sp. nov., a marine, magnetotactic bacterium that represents a novel lineage (Magnetococcaceae fam. nov.; Magnetococcales ord. nov.) at the base of the Alphaproteobacteria.</title>
        <authorList>
            <person name="Bazylinski D.A."/>
            <person name="Williams T.J."/>
            <person name="Lefevre C.T."/>
            <person name="Berg R.J."/>
            <person name="Zhang C.L."/>
            <person name="Bowser S.S."/>
            <person name="Dean A.J."/>
            <person name="Beveridge T.J."/>
        </authorList>
    </citation>
    <scope>NUCLEOTIDE SEQUENCE [LARGE SCALE GENOMIC DNA]</scope>
    <source>
        <strain evidence="2">ATCC BAA-1437 / JCM 17883 / MC-1</strain>
    </source>
</reference>
<organism evidence="1 2">
    <name type="scientific">Magnetococcus marinus (strain ATCC BAA-1437 / JCM 17883 / MC-1)</name>
    <dbReference type="NCBI Taxonomy" id="156889"/>
    <lineage>
        <taxon>Bacteria</taxon>
        <taxon>Pseudomonadati</taxon>
        <taxon>Pseudomonadota</taxon>
        <taxon>Magnetococcia</taxon>
        <taxon>Magnetococcales</taxon>
        <taxon>Magnetococcaceae</taxon>
        <taxon>Magnetococcus</taxon>
    </lineage>
</organism>
<dbReference type="HOGENOM" id="CLU_1584499_0_0_5"/>
<evidence type="ECO:0000313" key="2">
    <source>
        <dbReference type="Proteomes" id="UP000002586"/>
    </source>
</evidence>
<name>A0L9S7_MAGMM</name>
<proteinExistence type="predicted"/>
<gene>
    <name evidence="1" type="ordered locus">Mmc1_2219</name>
</gene>
<dbReference type="EMBL" id="CP000471">
    <property type="protein sequence ID" value="ABK44720.1"/>
    <property type="molecule type" value="Genomic_DNA"/>
</dbReference>
<keyword evidence="2" id="KW-1185">Reference proteome</keyword>
<dbReference type="Proteomes" id="UP000002586">
    <property type="component" value="Chromosome"/>
</dbReference>
<evidence type="ECO:0000313" key="1">
    <source>
        <dbReference type="EMBL" id="ABK44720.1"/>
    </source>
</evidence>
<dbReference type="RefSeq" id="WP_011713841.1">
    <property type="nucleotide sequence ID" value="NC_008576.1"/>
</dbReference>
<protein>
    <submittedName>
        <fullName evidence="1">Uncharacterized protein</fullName>
    </submittedName>
</protein>
<dbReference type="STRING" id="156889.Mmc1_2219"/>
<dbReference type="OrthoDB" id="8480399at2"/>
<dbReference type="KEGG" id="mgm:Mmc1_2219"/>
<reference evidence="2" key="1">
    <citation type="journal article" date="2009" name="Appl. Environ. Microbiol.">
        <title>Complete genome sequence of the chemolithoautotrophic marine magnetotactic coccus strain MC-1.</title>
        <authorList>
            <person name="Schubbe S."/>
            <person name="Williams T.J."/>
            <person name="Xie G."/>
            <person name="Kiss H.E."/>
            <person name="Brettin T.S."/>
            <person name="Martinez D."/>
            <person name="Ross C.A."/>
            <person name="Schuler D."/>
            <person name="Cox B.L."/>
            <person name="Nealson K.H."/>
            <person name="Bazylinski D.A."/>
        </authorList>
    </citation>
    <scope>NUCLEOTIDE SEQUENCE [LARGE SCALE GENOMIC DNA]</scope>
    <source>
        <strain evidence="2">ATCC BAA-1437 / JCM 17883 / MC-1</strain>
    </source>
</reference>
<accession>A0L9S7</accession>